<dbReference type="InterPro" id="IPR014001">
    <property type="entry name" value="Helicase_ATP-bd"/>
</dbReference>
<evidence type="ECO:0000256" key="3">
    <source>
        <dbReference type="ARBA" id="ARBA00022806"/>
    </source>
</evidence>
<dbReference type="GO" id="GO:0003676">
    <property type="term" value="F:nucleic acid binding"/>
    <property type="evidence" value="ECO:0007669"/>
    <property type="project" value="InterPro"/>
</dbReference>
<keyword evidence="1" id="KW-0547">Nucleotide-binding</keyword>
<name>A0A8T3C6B2_DENNO</name>
<proteinExistence type="predicted"/>
<dbReference type="GO" id="GO:0016787">
    <property type="term" value="F:hydrolase activity"/>
    <property type="evidence" value="ECO:0007669"/>
    <property type="project" value="UniProtKB-KW"/>
</dbReference>
<evidence type="ECO:0000259" key="6">
    <source>
        <dbReference type="PROSITE" id="PS51192"/>
    </source>
</evidence>
<feature type="domain" description="Helicase ATP-binding" evidence="6">
    <location>
        <begin position="40"/>
        <end position="117"/>
    </location>
</feature>
<dbReference type="InterPro" id="IPR027417">
    <property type="entry name" value="P-loop_NTPase"/>
</dbReference>
<dbReference type="OrthoDB" id="10261904at2759"/>
<evidence type="ECO:0000313" key="8">
    <source>
        <dbReference type="EMBL" id="KAI0526800.1"/>
    </source>
</evidence>
<keyword evidence="3" id="KW-0347">Helicase</keyword>
<dbReference type="GO" id="GO:0005829">
    <property type="term" value="C:cytosol"/>
    <property type="evidence" value="ECO:0007669"/>
    <property type="project" value="TreeGrafter"/>
</dbReference>
<dbReference type="PANTHER" id="PTHR47959:SF24">
    <property type="entry name" value="ATP-DEPENDENT RNA HELICASE"/>
    <property type="match status" value="1"/>
</dbReference>
<evidence type="ECO:0000256" key="5">
    <source>
        <dbReference type="PROSITE-ProRule" id="PRU00552"/>
    </source>
</evidence>
<dbReference type="InterPro" id="IPR014014">
    <property type="entry name" value="RNA_helicase_DEAD_Q_motif"/>
</dbReference>
<organism evidence="8 9">
    <name type="scientific">Dendrobium nobile</name>
    <name type="common">Orchid</name>
    <dbReference type="NCBI Taxonomy" id="94219"/>
    <lineage>
        <taxon>Eukaryota</taxon>
        <taxon>Viridiplantae</taxon>
        <taxon>Streptophyta</taxon>
        <taxon>Embryophyta</taxon>
        <taxon>Tracheophyta</taxon>
        <taxon>Spermatophyta</taxon>
        <taxon>Magnoliopsida</taxon>
        <taxon>Liliopsida</taxon>
        <taxon>Asparagales</taxon>
        <taxon>Orchidaceae</taxon>
        <taxon>Epidendroideae</taxon>
        <taxon>Malaxideae</taxon>
        <taxon>Dendrobiinae</taxon>
        <taxon>Dendrobium</taxon>
    </lineage>
</organism>
<dbReference type="InterPro" id="IPR050079">
    <property type="entry name" value="DEAD_box_RNA_helicase"/>
</dbReference>
<evidence type="ECO:0000259" key="7">
    <source>
        <dbReference type="PROSITE" id="PS51195"/>
    </source>
</evidence>
<feature type="short sequence motif" description="Q motif" evidence="5">
    <location>
        <begin position="9"/>
        <end position="37"/>
    </location>
</feature>
<keyword evidence="4" id="KW-0067">ATP-binding</keyword>
<dbReference type="GO" id="GO:0003724">
    <property type="term" value="F:RNA helicase activity"/>
    <property type="evidence" value="ECO:0007669"/>
    <property type="project" value="InterPro"/>
</dbReference>
<keyword evidence="9" id="KW-1185">Reference proteome</keyword>
<evidence type="ECO:0000256" key="1">
    <source>
        <dbReference type="ARBA" id="ARBA00022741"/>
    </source>
</evidence>
<dbReference type="SUPFAM" id="SSF52540">
    <property type="entry name" value="P-loop containing nucleoside triphosphate hydrolases"/>
    <property type="match status" value="1"/>
</dbReference>
<dbReference type="Proteomes" id="UP000829196">
    <property type="component" value="Unassembled WGS sequence"/>
</dbReference>
<dbReference type="PANTHER" id="PTHR47959">
    <property type="entry name" value="ATP-DEPENDENT RNA HELICASE RHLE-RELATED"/>
    <property type="match status" value="1"/>
</dbReference>
<dbReference type="InterPro" id="IPR011545">
    <property type="entry name" value="DEAD/DEAH_box_helicase_dom"/>
</dbReference>
<keyword evidence="2" id="KW-0378">Hydrolase</keyword>
<dbReference type="AlphaFoldDB" id="A0A8T3C6B2"/>
<accession>A0A8T3C6B2</accession>
<feature type="domain" description="DEAD-box RNA helicase Q" evidence="7">
    <location>
        <begin position="9"/>
        <end position="37"/>
    </location>
</feature>
<dbReference type="EMBL" id="JAGYWB010000003">
    <property type="protein sequence ID" value="KAI0526800.1"/>
    <property type="molecule type" value="Genomic_DNA"/>
</dbReference>
<comment type="caution">
    <text evidence="8">The sequence shown here is derived from an EMBL/GenBank/DDBJ whole genome shotgun (WGS) entry which is preliminary data.</text>
</comment>
<dbReference type="PROSITE" id="PS51192">
    <property type="entry name" value="HELICASE_ATP_BIND_1"/>
    <property type="match status" value="1"/>
</dbReference>
<evidence type="ECO:0000256" key="4">
    <source>
        <dbReference type="ARBA" id="ARBA00022840"/>
    </source>
</evidence>
<dbReference type="SMR" id="A0A8T3C6B2"/>
<reference evidence="8" key="1">
    <citation type="journal article" date="2022" name="Front. Genet.">
        <title>Chromosome-Scale Assembly of the Dendrobium nobile Genome Provides Insights Into the Molecular Mechanism of the Biosynthesis of the Medicinal Active Ingredient of Dendrobium.</title>
        <authorList>
            <person name="Xu Q."/>
            <person name="Niu S.-C."/>
            <person name="Li K.-L."/>
            <person name="Zheng P.-J."/>
            <person name="Zhang X.-J."/>
            <person name="Jia Y."/>
            <person name="Liu Y."/>
            <person name="Niu Y.-X."/>
            <person name="Yu L.-H."/>
            <person name="Chen D.-F."/>
            <person name="Zhang G.-Q."/>
        </authorList>
    </citation>
    <scope>NUCLEOTIDE SEQUENCE</scope>
    <source>
        <tissue evidence="8">Leaf</tissue>
    </source>
</reference>
<dbReference type="GO" id="GO:0005524">
    <property type="term" value="F:ATP binding"/>
    <property type="evidence" value="ECO:0007669"/>
    <property type="project" value="UniProtKB-KW"/>
</dbReference>
<gene>
    <name evidence="8" type="ORF">KFK09_002391</name>
</gene>
<dbReference type="Pfam" id="PF00270">
    <property type="entry name" value="DEAD"/>
    <property type="match status" value="1"/>
</dbReference>
<evidence type="ECO:0000256" key="2">
    <source>
        <dbReference type="ARBA" id="ARBA00022801"/>
    </source>
</evidence>
<sequence length="117" mass="12422">MMAEDGDERTFKSLGVCGELVKACESLGWKTPSKIQVEAIPHGLEGRDVIGLAQTGSGKTGAFALPIIQALLQKPQPFFACVLSPTRELAIQISQQFEALGSSIGVKCAVVSCLKFQ</sequence>
<dbReference type="PROSITE" id="PS51195">
    <property type="entry name" value="Q_MOTIF"/>
    <property type="match status" value="1"/>
</dbReference>
<evidence type="ECO:0000313" key="9">
    <source>
        <dbReference type="Proteomes" id="UP000829196"/>
    </source>
</evidence>
<protein>
    <submittedName>
        <fullName evidence="8">Uncharacterized protein</fullName>
    </submittedName>
</protein>
<dbReference type="Gene3D" id="3.40.50.300">
    <property type="entry name" value="P-loop containing nucleotide triphosphate hydrolases"/>
    <property type="match status" value="1"/>
</dbReference>